<proteinExistence type="predicted"/>
<dbReference type="AlphaFoldDB" id="A0A200QU70"/>
<keyword evidence="4" id="KW-0934">Plastid</keyword>
<feature type="region of interest" description="Disordered" evidence="13">
    <location>
        <begin position="144"/>
        <end position="282"/>
    </location>
</feature>
<dbReference type="InterPro" id="IPR006312">
    <property type="entry name" value="TatA/E"/>
</dbReference>
<evidence type="ECO:0000256" key="8">
    <source>
        <dbReference type="ARBA" id="ARBA00022989"/>
    </source>
</evidence>
<keyword evidence="6" id="KW-0653">Protein transport</keyword>
<evidence type="ECO:0000256" key="2">
    <source>
        <dbReference type="ARBA" id="ARBA00022448"/>
    </source>
</evidence>
<keyword evidence="10" id="KW-0793">Thylakoid</keyword>
<feature type="transmembrane region" description="Helical" evidence="14">
    <location>
        <begin position="81"/>
        <end position="105"/>
    </location>
</feature>
<evidence type="ECO:0000256" key="4">
    <source>
        <dbReference type="ARBA" id="ARBA00022640"/>
    </source>
</evidence>
<keyword evidence="2" id="KW-0813">Transport</keyword>
<reference evidence="15 16" key="1">
    <citation type="journal article" date="2017" name="Mol. Plant">
        <title>The Genome of Medicinal Plant Macleaya cordata Provides New Insights into Benzylisoquinoline Alkaloids Metabolism.</title>
        <authorList>
            <person name="Liu X."/>
            <person name="Liu Y."/>
            <person name="Huang P."/>
            <person name="Ma Y."/>
            <person name="Qing Z."/>
            <person name="Tang Q."/>
            <person name="Cao H."/>
            <person name="Cheng P."/>
            <person name="Zheng Y."/>
            <person name="Yuan Z."/>
            <person name="Zhou Y."/>
            <person name="Liu J."/>
            <person name="Tang Z."/>
            <person name="Zhuo Y."/>
            <person name="Zhang Y."/>
            <person name="Yu L."/>
            <person name="Huang J."/>
            <person name="Yang P."/>
            <person name="Peng Q."/>
            <person name="Zhang J."/>
            <person name="Jiang W."/>
            <person name="Zhang Z."/>
            <person name="Lin K."/>
            <person name="Ro D.K."/>
            <person name="Chen X."/>
            <person name="Xiong X."/>
            <person name="Shang Y."/>
            <person name="Huang S."/>
            <person name="Zeng J."/>
        </authorList>
    </citation>
    <scope>NUCLEOTIDE SEQUENCE [LARGE SCALE GENOMIC DNA]</scope>
    <source>
        <strain evidence="16">cv. BLH2017</strain>
        <tissue evidence="15">Root</tissue>
    </source>
</reference>
<evidence type="ECO:0000256" key="6">
    <source>
        <dbReference type="ARBA" id="ARBA00022927"/>
    </source>
</evidence>
<evidence type="ECO:0000256" key="13">
    <source>
        <dbReference type="SAM" id="MobiDB-lite"/>
    </source>
</evidence>
<dbReference type="InterPro" id="IPR003369">
    <property type="entry name" value="TatA/B/E"/>
</dbReference>
<feature type="compositionally biased region" description="Low complexity" evidence="13">
    <location>
        <begin position="158"/>
        <end position="170"/>
    </location>
</feature>
<sequence>MASTISTPTFLCSSAHNRSTTFTISSSLVLYPNTPKSRISTSIPQLSLTSISPWNGLRHMGISIRPKSVKTGRRGKCRGKVVYASLFGVGAPEALVIGVVALLVFGPKGLAEVARNLGKTLRAFQPTIRELQEVSREFKSTLEREIGLDDIPPSAQNTYSSTTPTSTSSPVNADDESSQAVVDPNGAQSADGSPPTDGTPPEDAPANIGEFLVKAHLKASAAQQQKEATPEEDQSESQPQPQATDTAPEVVATMPPLEKVESEKEISLPVEKKETEISSSTN</sequence>
<evidence type="ECO:0000256" key="12">
    <source>
        <dbReference type="ARBA" id="ARBA00025340"/>
    </source>
</evidence>
<accession>A0A200QU70</accession>
<evidence type="ECO:0000256" key="14">
    <source>
        <dbReference type="SAM" id="Phobius"/>
    </source>
</evidence>
<comment type="caution">
    <text evidence="15">The sequence shown here is derived from an EMBL/GenBank/DDBJ whole genome shotgun (WGS) entry which is preliminary data.</text>
</comment>
<dbReference type="PRINTS" id="PR01506">
    <property type="entry name" value="TATBPROTEIN"/>
</dbReference>
<organism evidence="15 16">
    <name type="scientific">Macleaya cordata</name>
    <name type="common">Five-seeded plume-poppy</name>
    <name type="synonym">Bocconia cordata</name>
    <dbReference type="NCBI Taxonomy" id="56857"/>
    <lineage>
        <taxon>Eukaryota</taxon>
        <taxon>Viridiplantae</taxon>
        <taxon>Streptophyta</taxon>
        <taxon>Embryophyta</taxon>
        <taxon>Tracheophyta</taxon>
        <taxon>Spermatophyta</taxon>
        <taxon>Magnoliopsida</taxon>
        <taxon>Ranunculales</taxon>
        <taxon>Papaveraceae</taxon>
        <taxon>Papaveroideae</taxon>
        <taxon>Macleaya</taxon>
    </lineage>
</organism>
<dbReference type="Pfam" id="PF02416">
    <property type="entry name" value="TatA_B_E"/>
    <property type="match status" value="1"/>
</dbReference>
<gene>
    <name evidence="15" type="ORF">BVC80_1787g64</name>
</gene>
<dbReference type="Gene3D" id="1.20.5.3310">
    <property type="match status" value="1"/>
</dbReference>
<comment type="subcellular location">
    <subcellularLocation>
        <location evidence="1">Plastid</location>
        <location evidence="1">Chloroplast thylakoid membrane</location>
        <topology evidence="1">Single-pass membrane protein</topology>
    </subcellularLocation>
</comment>
<evidence type="ECO:0000256" key="11">
    <source>
        <dbReference type="ARBA" id="ARBA00023136"/>
    </source>
</evidence>
<evidence type="ECO:0000256" key="1">
    <source>
        <dbReference type="ARBA" id="ARBA00004581"/>
    </source>
</evidence>
<keyword evidence="11 14" id="KW-0472">Membrane</keyword>
<dbReference type="PANTHER" id="PTHR33162:SF3">
    <property type="entry name" value="SEC-INDEPENDENT PROTEIN TRANSLOCASE PROTEIN TATB, CHLOROPLASTIC"/>
    <property type="match status" value="1"/>
</dbReference>
<dbReference type="OrthoDB" id="2017985at2759"/>
<dbReference type="OMA" id="NCAVSHT"/>
<dbReference type="EMBL" id="MVGT01001064">
    <property type="protein sequence ID" value="OVA13992.1"/>
    <property type="molecule type" value="Genomic_DNA"/>
</dbReference>
<dbReference type="InParanoid" id="A0A200QU70"/>
<keyword evidence="16" id="KW-1185">Reference proteome</keyword>
<dbReference type="STRING" id="56857.A0A200QU70"/>
<name>A0A200QU70_MACCD</name>
<keyword evidence="3" id="KW-0150">Chloroplast</keyword>
<evidence type="ECO:0000256" key="9">
    <source>
        <dbReference type="ARBA" id="ARBA00023010"/>
    </source>
</evidence>
<keyword evidence="5 14" id="KW-0812">Transmembrane</keyword>
<dbReference type="PANTHER" id="PTHR33162">
    <property type="entry name" value="SEC-INDEPENDENT PROTEIN TRANSLOCASE PROTEIN TATA, CHLOROPLASTIC"/>
    <property type="match status" value="1"/>
</dbReference>
<keyword evidence="8 14" id="KW-1133">Transmembrane helix</keyword>
<dbReference type="Proteomes" id="UP000195402">
    <property type="component" value="Unassembled WGS sequence"/>
</dbReference>
<dbReference type="GO" id="GO:0043953">
    <property type="term" value="P:protein transport by the Tat complex"/>
    <property type="evidence" value="ECO:0007669"/>
    <property type="project" value="InterPro"/>
</dbReference>
<protein>
    <submittedName>
        <fullName evidence="15">Sec-independent protein translocase protein TatA/B/E</fullName>
    </submittedName>
</protein>
<keyword evidence="7" id="KW-0809">Transit peptide</keyword>
<dbReference type="GO" id="GO:0009535">
    <property type="term" value="C:chloroplast thylakoid membrane"/>
    <property type="evidence" value="ECO:0007669"/>
    <property type="project" value="UniProtKB-SubCell"/>
</dbReference>
<dbReference type="FunCoup" id="A0A200QU70">
    <property type="interactions" value="1421"/>
</dbReference>
<keyword evidence="9" id="KW-0811">Translocation</keyword>
<evidence type="ECO:0000256" key="7">
    <source>
        <dbReference type="ARBA" id="ARBA00022946"/>
    </source>
</evidence>
<dbReference type="GO" id="GO:0006886">
    <property type="term" value="P:intracellular protein transport"/>
    <property type="evidence" value="ECO:0007669"/>
    <property type="project" value="UniProtKB-ARBA"/>
</dbReference>
<evidence type="ECO:0000313" key="16">
    <source>
        <dbReference type="Proteomes" id="UP000195402"/>
    </source>
</evidence>
<evidence type="ECO:0000256" key="5">
    <source>
        <dbReference type="ARBA" id="ARBA00022692"/>
    </source>
</evidence>
<dbReference type="FunFam" id="1.20.5.3310:FF:000003">
    <property type="entry name" value="Sec-independent protein translocase protein TATB, chloroplastic"/>
    <property type="match status" value="1"/>
</dbReference>
<evidence type="ECO:0000256" key="3">
    <source>
        <dbReference type="ARBA" id="ARBA00022528"/>
    </source>
</evidence>
<evidence type="ECO:0000256" key="10">
    <source>
        <dbReference type="ARBA" id="ARBA00023078"/>
    </source>
</evidence>
<dbReference type="NCBIfam" id="TIGR01411">
    <property type="entry name" value="tatAE"/>
    <property type="match status" value="1"/>
</dbReference>
<evidence type="ECO:0000313" key="15">
    <source>
        <dbReference type="EMBL" id="OVA13992.1"/>
    </source>
</evidence>
<comment type="function">
    <text evidence="12">Part of the twin-arginine translocation (Tat) system that transports large folded proteins containing a characteristic twin-arginine motif in their signal peptide across the thylakoid membrane. Involved in delta pH-dependent protein transport required for chloroplast development, especially thylakoid membrane formation. TATC and TATB mediate precursor recognition, whereas TATA facilitates translocation.</text>
</comment>
<feature type="compositionally biased region" description="Basic and acidic residues" evidence="13">
    <location>
        <begin position="258"/>
        <end position="276"/>
    </location>
</feature>